<dbReference type="InParanoid" id="B9SU03"/>
<organism evidence="1 2">
    <name type="scientific">Ricinus communis</name>
    <name type="common">Castor bean</name>
    <dbReference type="NCBI Taxonomy" id="3988"/>
    <lineage>
        <taxon>Eukaryota</taxon>
        <taxon>Viridiplantae</taxon>
        <taxon>Streptophyta</taxon>
        <taxon>Embryophyta</taxon>
        <taxon>Tracheophyta</taxon>
        <taxon>Spermatophyta</taxon>
        <taxon>Magnoliopsida</taxon>
        <taxon>eudicotyledons</taxon>
        <taxon>Gunneridae</taxon>
        <taxon>Pentapetalae</taxon>
        <taxon>rosids</taxon>
        <taxon>fabids</taxon>
        <taxon>Malpighiales</taxon>
        <taxon>Euphorbiaceae</taxon>
        <taxon>Acalyphoideae</taxon>
        <taxon>Acalypheae</taxon>
        <taxon>Ricinus</taxon>
    </lineage>
</organism>
<evidence type="ECO:0000313" key="2">
    <source>
        <dbReference type="Proteomes" id="UP000008311"/>
    </source>
</evidence>
<dbReference type="Proteomes" id="UP000008311">
    <property type="component" value="Unassembled WGS sequence"/>
</dbReference>
<name>B9SU03_RICCO</name>
<proteinExistence type="predicted"/>
<accession>B9SU03</accession>
<reference evidence="2" key="1">
    <citation type="journal article" date="2010" name="Nat. Biotechnol.">
        <title>Draft genome sequence of the oilseed species Ricinus communis.</title>
        <authorList>
            <person name="Chan A.P."/>
            <person name="Crabtree J."/>
            <person name="Zhao Q."/>
            <person name="Lorenzi H."/>
            <person name="Orvis J."/>
            <person name="Puiu D."/>
            <person name="Melake-Berhan A."/>
            <person name="Jones K.M."/>
            <person name="Redman J."/>
            <person name="Chen G."/>
            <person name="Cahoon E.B."/>
            <person name="Gedil M."/>
            <person name="Stanke M."/>
            <person name="Haas B.J."/>
            <person name="Wortman J.R."/>
            <person name="Fraser-Liggett C.M."/>
            <person name="Ravel J."/>
            <person name="Rabinowicz P.D."/>
        </authorList>
    </citation>
    <scope>NUCLEOTIDE SEQUENCE [LARGE SCALE GENOMIC DNA]</scope>
    <source>
        <strain evidence="2">cv. Hale</strain>
    </source>
</reference>
<keyword evidence="2" id="KW-1185">Reference proteome</keyword>
<dbReference type="EMBL" id="EQ974136">
    <property type="protein sequence ID" value="EEF32939.1"/>
    <property type="molecule type" value="Genomic_DNA"/>
</dbReference>
<dbReference type="AlphaFoldDB" id="B9SU03"/>
<evidence type="ECO:0000313" key="1">
    <source>
        <dbReference type="EMBL" id="EEF32939.1"/>
    </source>
</evidence>
<protein>
    <submittedName>
        <fullName evidence="1">Uncharacterized protein</fullName>
    </submittedName>
</protein>
<gene>
    <name evidence="1" type="ORF">RCOM_0753120</name>
</gene>
<sequence length="73" mass="8669">MKEGKGTTGLKMQEKPCSVSFWENREKENEGLLVSIVGSGISDIYREGLYYESMEGEEMRWWWSPREETREWT</sequence>